<dbReference type="Proteomes" id="UP000244441">
    <property type="component" value="Chromosome"/>
</dbReference>
<feature type="compositionally biased region" description="Polar residues" evidence="1">
    <location>
        <begin position="52"/>
        <end position="65"/>
    </location>
</feature>
<dbReference type="EMBL" id="CP026604">
    <property type="protein sequence ID" value="AWB66062.1"/>
    <property type="molecule type" value="Genomic_DNA"/>
</dbReference>
<gene>
    <name evidence="2" type="ORF">C2869_06240</name>
</gene>
<feature type="region of interest" description="Disordered" evidence="1">
    <location>
        <begin position="48"/>
        <end position="74"/>
    </location>
</feature>
<name>A0A2S0VPE8_9ALTE</name>
<protein>
    <submittedName>
        <fullName evidence="2">Uncharacterized protein</fullName>
    </submittedName>
</protein>
<proteinExistence type="predicted"/>
<organism evidence="2 3">
    <name type="scientific">Saccharobesus litoralis</name>
    <dbReference type="NCBI Taxonomy" id="2172099"/>
    <lineage>
        <taxon>Bacteria</taxon>
        <taxon>Pseudomonadati</taxon>
        <taxon>Pseudomonadota</taxon>
        <taxon>Gammaproteobacteria</taxon>
        <taxon>Alteromonadales</taxon>
        <taxon>Alteromonadaceae</taxon>
        <taxon>Saccharobesus</taxon>
    </lineage>
</organism>
<accession>A0A2S0VPE8</accession>
<evidence type="ECO:0000313" key="3">
    <source>
        <dbReference type="Proteomes" id="UP000244441"/>
    </source>
</evidence>
<reference evidence="2 3" key="1">
    <citation type="submission" date="2018-01" db="EMBL/GenBank/DDBJ databases">
        <title>Genome sequence of a Cantenovulum-like bacteria.</title>
        <authorList>
            <person name="Tan W.R."/>
            <person name="Lau N.-S."/>
            <person name="Go F."/>
            <person name="Amirul A.-A.A."/>
        </authorList>
    </citation>
    <scope>NUCLEOTIDE SEQUENCE [LARGE SCALE GENOMIC DNA]</scope>
    <source>
        <strain evidence="2 3">CCB-QB4</strain>
    </source>
</reference>
<keyword evidence="3" id="KW-1185">Reference proteome</keyword>
<dbReference type="RefSeq" id="WP_108602134.1">
    <property type="nucleotide sequence ID" value="NZ_CP026604.1"/>
</dbReference>
<evidence type="ECO:0000256" key="1">
    <source>
        <dbReference type="SAM" id="MobiDB-lite"/>
    </source>
</evidence>
<dbReference type="KEGG" id="cate:C2869_06240"/>
<sequence length="459" mass="50804">MYKLTISLLAGVGLGYGVAVLTQGTGMTELSNPNAPQLDVKPVNLDNVKRGLSSTHSPTDPQSKSPAVFQDESEAKGNQHSLDIAASWQEQVALIQANTDLSAVDSRIEILKLLSGLQKESVSAQQDFLLANLHPNSDASLREASFLLLKDFAKRHPSSAVDLLNIMTDEQLADSGAAIMHTLTQNSVDVAYEWLVNADLDRVKQVDSSKFGHTLRRILSVAAQDPNIGKQAYQFAKQSDLWLKANQKYALRDIASSLAQQEPYSLLDQAMAAGNDNGQYDMILVSGALTEIAKQDVLWTTDFLIDNPKINNKDIKRDLIRSLTQADNPEQLKQFYQAMPSQDKANIAAYAAQGYARTDMEQSVDWLKKIDNPKKLTSSLTSMLVTAKYSQDISLNDQVNIVEQLLNQHPQNKASAYKRLYASLSRSDKAQANALIELVPDDETNTRQQLQDFANRRKR</sequence>
<dbReference type="AlphaFoldDB" id="A0A2S0VPE8"/>
<evidence type="ECO:0000313" key="2">
    <source>
        <dbReference type="EMBL" id="AWB66062.1"/>
    </source>
</evidence>